<dbReference type="Gene3D" id="2.60.40.1080">
    <property type="match status" value="5"/>
</dbReference>
<dbReference type="Pfam" id="PF02368">
    <property type="entry name" value="Big_2"/>
    <property type="match status" value="3"/>
</dbReference>
<feature type="domain" description="BIG2" evidence="1">
    <location>
        <begin position="277"/>
        <end position="365"/>
    </location>
</feature>
<organism evidence="2">
    <name type="scientific">uncultured Gemmatimonadaceae bacterium</name>
    <dbReference type="NCBI Taxonomy" id="246130"/>
    <lineage>
        <taxon>Bacteria</taxon>
        <taxon>Pseudomonadati</taxon>
        <taxon>Gemmatimonadota</taxon>
        <taxon>Gemmatimonadia</taxon>
        <taxon>Gemmatimonadales</taxon>
        <taxon>Gemmatimonadaceae</taxon>
        <taxon>environmental samples</taxon>
    </lineage>
</organism>
<dbReference type="InterPro" id="IPR003343">
    <property type="entry name" value="Big_2"/>
</dbReference>
<gene>
    <name evidence="2" type="ORF">AVDCRST_MAG11-2515</name>
</gene>
<name>A0A6J4LL27_9BACT</name>
<dbReference type="SMART" id="SM00635">
    <property type="entry name" value="BID_2"/>
    <property type="match status" value="5"/>
</dbReference>
<dbReference type="EMBL" id="CADCTU010000566">
    <property type="protein sequence ID" value="CAA9331907.1"/>
    <property type="molecule type" value="Genomic_DNA"/>
</dbReference>
<reference evidence="2" key="1">
    <citation type="submission" date="2020-02" db="EMBL/GenBank/DDBJ databases">
        <authorList>
            <person name="Meier V. D."/>
        </authorList>
    </citation>
    <scope>NUCLEOTIDE SEQUENCE</scope>
    <source>
        <strain evidence="2">AVDCRST_MAG11</strain>
    </source>
</reference>
<dbReference type="SUPFAM" id="SSF49373">
    <property type="entry name" value="Invasin/intimin cell-adhesion fragments"/>
    <property type="match status" value="4"/>
</dbReference>
<feature type="domain" description="BIG2" evidence="1">
    <location>
        <begin position="92"/>
        <end position="172"/>
    </location>
</feature>
<accession>A0A6J4LL27</accession>
<dbReference type="InterPro" id="IPR008964">
    <property type="entry name" value="Invasin/intimin_cell_adhesion"/>
</dbReference>
<sequence length="442" mass="42879">MDGAAAAVGSVRLTPAGSELGLGNTLRFRLTVLDAAGNELPARDAVWASQDTLVAAVSPEGVVAARRIGVVQVQAVVQGKSAFAVVNVVAARVAAVAVAPAAASVAAGGTAQLSARVSDASGAALNDRFVFWQSSNDAVARVTSTGLVSGVAAGTATITATSEGRSATATVTVTGTAPTTPTAPSTGPAAVDSVKVEPADTTMVRGASARFRARVFAGNQAVSGRAVTWSTSSPATLRVDAASGEVSALAPSGEPGLVNAAVEGRVASATVKVVDRAVATVGVTAERPALQVGESTTLRAALLDADGGAVGSASASWRSDNPAVLSVTSTGPETARVTALAAGAATVAATAPSGASGGTRITVTAPPVPVATTTRVDVTPSARSLAARETVQLTATPVDASGAPRSGRAIAWASSDASVATVSDAGLVTAVRAGSATVTATA</sequence>
<feature type="non-terminal residue" evidence="2">
    <location>
        <position position="442"/>
    </location>
</feature>
<feature type="domain" description="BIG2" evidence="1">
    <location>
        <begin position="372"/>
        <end position="442"/>
    </location>
</feature>
<feature type="domain" description="BIG2" evidence="1">
    <location>
        <begin position="190"/>
        <end position="272"/>
    </location>
</feature>
<evidence type="ECO:0000259" key="1">
    <source>
        <dbReference type="SMART" id="SM00635"/>
    </source>
</evidence>
<feature type="domain" description="BIG2" evidence="1">
    <location>
        <begin position="7"/>
        <end position="87"/>
    </location>
</feature>
<proteinExistence type="predicted"/>
<evidence type="ECO:0000313" key="2">
    <source>
        <dbReference type="EMBL" id="CAA9331907.1"/>
    </source>
</evidence>
<protein>
    <recommendedName>
        <fullName evidence="1">BIG2 domain-containing protein</fullName>
    </recommendedName>
</protein>
<dbReference type="AlphaFoldDB" id="A0A6J4LL27"/>